<comment type="caution">
    <text evidence="3">The sequence shown here is derived from an EMBL/GenBank/DDBJ whole genome shotgun (WGS) entry which is preliminary data.</text>
</comment>
<dbReference type="PANTHER" id="PTHR30185">
    <property type="entry name" value="CRYPTIC BETA-GLUCOSIDE BGL OPERON ANTITERMINATOR"/>
    <property type="match status" value="1"/>
</dbReference>
<dbReference type="SUPFAM" id="SSF50151">
    <property type="entry name" value="SacY-like RNA-binding domain"/>
    <property type="match status" value="1"/>
</dbReference>
<dbReference type="SUPFAM" id="SSF63520">
    <property type="entry name" value="PTS-regulatory domain, PRD"/>
    <property type="match status" value="2"/>
</dbReference>
<dbReference type="InterPro" id="IPR011608">
    <property type="entry name" value="PRD"/>
</dbReference>
<evidence type="ECO:0000259" key="2">
    <source>
        <dbReference type="PROSITE" id="PS51372"/>
    </source>
</evidence>
<evidence type="ECO:0000256" key="1">
    <source>
        <dbReference type="ARBA" id="ARBA00022737"/>
    </source>
</evidence>
<dbReference type="GO" id="GO:0003723">
    <property type="term" value="F:RNA binding"/>
    <property type="evidence" value="ECO:0007669"/>
    <property type="project" value="InterPro"/>
</dbReference>
<evidence type="ECO:0000313" key="3">
    <source>
        <dbReference type="EMBL" id="POH59573.1"/>
    </source>
</evidence>
<dbReference type="AlphaFoldDB" id="A0A2S3Z5R1"/>
<reference evidence="3 4" key="1">
    <citation type="submission" date="2018-01" db="EMBL/GenBank/DDBJ databases">
        <title>Cryobacterium sp. nov., from glaciers in China.</title>
        <authorList>
            <person name="Liu Q."/>
            <person name="Xin Y.-H."/>
        </authorList>
    </citation>
    <scope>NUCLEOTIDE SEQUENCE [LARGE SCALE GENOMIC DNA]</scope>
    <source>
        <strain evidence="3 4">TMB1-8</strain>
    </source>
</reference>
<dbReference type="InterPro" id="IPR050661">
    <property type="entry name" value="BglG_antiterminators"/>
</dbReference>
<protein>
    <submittedName>
        <fullName evidence="3">Transcriptional antiterminator</fullName>
    </submittedName>
</protein>
<dbReference type="OrthoDB" id="9813552at2"/>
<dbReference type="Proteomes" id="UP000237104">
    <property type="component" value="Unassembled WGS sequence"/>
</dbReference>
<dbReference type="SMART" id="SM01061">
    <property type="entry name" value="CAT_RBD"/>
    <property type="match status" value="1"/>
</dbReference>
<gene>
    <name evidence="3" type="ORF">C3B59_16855</name>
</gene>
<dbReference type="PANTHER" id="PTHR30185:SF15">
    <property type="entry name" value="CRYPTIC BETA-GLUCOSIDE BGL OPERON ANTITERMINATOR"/>
    <property type="match status" value="1"/>
</dbReference>
<dbReference type="Gene3D" id="2.30.24.10">
    <property type="entry name" value="CAT RNA-binding domain"/>
    <property type="match status" value="1"/>
</dbReference>
<feature type="domain" description="PRD" evidence="2">
    <location>
        <begin position="191"/>
        <end position="301"/>
    </location>
</feature>
<evidence type="ECO:0000313" key="4">
    <source>
        <dbReference type="Proteomes" id="UP000237104"/>
    </source>
</evidence>
<name>A0A2S3Z5R1_9MICO</name>
<dbReference type="Pfam" id="PF03123">
    <property type="entry name" value="CAT_RBD"/>
    <property type="match status" value="1"/>
</dbReference>
<dbReference type="Gene3D" id="1.10.1790.10">
    <property type="entry name" value="PRD domain"/>
    <property type="match status" value="2"/>
</dbReference>
<organism evidence="3 4">
    <name type="scientific">Cryobacterium zongtaii</name>
    <dbReference type="NCBI Taxonomy" id="1259217"/>
    <lineage>
        <taxon>Bacteria</taxon>
        <taxon>Bacillati</taxon>
        <taxon>Actinomycetota</taxon>
        <taxon>Actinomycetes</taxon>
        <taxon>Micrococcales</taxon>
        <taxon>Microbacteriaceae</taxon>
        <taxon>Cryobacterium</taxon>
    </lineage>
</organism>
<proteinExistence type="predicted"/>
<dbReference type="EMBL" id="PPXF01000065">
    <property type="protein sequence ID" value="POH59573.1"/>
    <property type="molecule type" value="Genomic_DNA"/>
</dbReference>
<sequence>MAVTAGSGHSEESDLISSKQASIKRVYNNNVLLAVEADSTEVVLLGKGIGFQRRPGETVDITLADQRFVAEGLYRAPQLAGLLSDAPSDHIALAQTITELGHAALGLEPRQSLMIPVLDHLTFAVHRAREGTLIDFPLRWEVAQLYPAEAALGRQVLILVNERLGVRLQDDEWVAFALHFVNQQWTKGDFSKTVAMTETISRVFLRLAQRWGRPIDENASSATRFVTHLRYVFARAASDKQLKTSRLDVLSAVQQAYPEAAEAAVDIAELIGTAINRVITTDEISYLALHTTRLYAELDESH</sequence>
<dbReference type="Pfam" id="PF00874">
    <property type="entry name" value="PRD"/>
    <property type="match status" value="2"/>
</dbReference>
<dbReference type="InterPro" id="IPR004341">
    <property type="entry name" value="CAT_RNA-bd_dom"/>
</dbReference>
<accession>A0A2S3Z5R1</accession>
<dbReference type="InterPro" id="IPR036650">
    <property type="entry name" value="CAT_RNA-bd_dom_sf"/>
</dbReference>
<dbReference type="RefSeq" id="WP_103432360.1">
    <property type="nucleotide sequence ID" value="NZ_PPXF01000065.1"/>
</dbReference>
<dbReference type="PROSITE" id="PS51372">
    <property type="entry name" value="PRD_2"/>
    <property type="match status" value="2"/>
</dbReference>
<dbReference type="GO" id="GO:0006355">
    <property type="term" value="P:regulation of DNA-templated transcription"/>
    <property type="evidence" value="ECO:0007669"/>
    <property type="project" value="InterPro"/>
</dbReference>
<keyword evidence="1" id="KW-0677">Repeat</keyword>
<dbReference type="InterPro" id="IPR036634">
    <property type="entry name" value="PRD_sf"/>
</dbReference>
<feature type="domain" description="PRD" evidence="2">
    <location>
        <begin position="85"/>
        <end position="190"/>
    </location>
</feature>